<proteinExistence type="predicted"/>
<feature type="compositionally biased region" description="Basic residues" evidence="1">
    <location>
        <begin position="1"/>
        <end position="11"/>
    </location>
</feature>
<evidence type="ECO:0000313" key="2">
    <source>
        <dbReference type="EMBL" id="QHT02227.1"/>
    </source>
</evidence>
<name>A0A6C0CD38_9ZZZZ</name>
<dbReference type="EMBL" id="MN739391">
    <property type="protein sequence ID" value="QHT02227.1"/>
    <property type="molecule type" value="Genomic_DNA"/>
</dbReference>
<sequence length="240" mass="26926">MLNSAARKKSPRSPSPRRITRAATAAARALSPSSPKAAKPATTRATAKAPATPKVVPVAATAKAAKAAKAARAARAVKTITLPLSPSSPKAARAAKAAKDPYENPFWSSSNYQVPAKFVMDRESPTPLPRTLAKHKEFIVELKKVLINEKVIDRDSPQFKGLLAEQQKFNMRFYRLKPYNIICFVKCEYELYDKMAPRVFHKGNKEPYYGNLKFVSLLRKNNMDMKWFGDNMLYIHKNRF</sequence>
<accession>A0A6C0CD38</accession>
<evidence type="ECO:0000256" key="1">
    <source>
        <dbReference type="SAM" id="MobiDB-lite"/>
    </source>
</evidence>
<protein>
    <submittedName>
        <fullName evidence="2">Uncharacterized protein</fullName>
    </submittedName>
</protein>
<dbReference type="AlphaFoldDB" id="A0A6C0CD38"/>
<feature type="region of interest" description="Disordered" evidence="1">
    <location>
        <begin position="1"/>
        <end position="54"/>
    </location>
</feature>
<reference evidence="2" key="1">
    <citation type="journal article" date="2020" name="Nature">
        <title>Giant virus diversity and host interactions through global metagenomics.</title>
        <authorList>
            <person name="Schulz F."/>
            <person name="Roux S."/>
            <person name="Paez-Espino D."/>
            <person name="Jungbluth S."/>
            <person name="Walsh D.A."/>
            <person name="Denef V.J."/>
            <person name="McMahon K.D."/>
            <person name="Konstantinidis K.T."/>
            <person name="Eloe-Fadrosh E.A."/>
            <person name="Kyrpides N.C."/>
            <person name="Woyke T."/>
        </authorList>
    </citation>
    <scope>NUCLEOTIDE SEQUENCE</scope>
    <source>
        <strain evidence="2">GVMAG-M-3300020565-3</strain>
    </source>
</reference>
<organism evidence="2">
    <name type="scientific">viral metagenome</name>
    <dbReference type="NCBI Taxonomy" id="1070528"/>
    <lineage>
        <taxon>unclassified sequences</taxon>
        <taxon>metagenomes</taxon>
        <taxon>organismal metagenomes</taxon>
    </lineage>
</organism>
<feature type="compositionally biased region" description="Low complexity" evidence="1">
    <location>
        <begin position="21"/>
        <end position="54"/>
    </location>
</feature>